<evidence type="ECO:0000256" key="6">
    <source>
        <dbReference type="ARBA" id="ARBA00022741"/>
    </source>
</evidence>
<dbReference type="Proteomes" id="UP000295188">
    <property type="component" value="Unassembled WGS sequence"/>
</dbReference>
<dbReference type="InterPro" id="IPR039657">
    <property type="entry name" value="Dimethylallyltransferase"/>
</dbReference>
<evidence type="ECO:0000256" key="12">
    <source>
        <dbReference type="RuleBase" id="RU003784"/>
    </source>
</evidence>
<evidence type="ECO:0000256" key="13">
    <source>
        <dbReference type="RuleBase" id="RU003785"/>
    </source>
</evidence>
<dbReference type="GO" id="GO:0052381">
    <property type="term" value="F:tRNA dimethylallyltransferase activity"/>
    <property type="evidence" value="ECO:0007669"/>
    <property type="project" value="UniProtKB-UniRule"/>
</dbReference>
<dbReference type="Pfam" id="PF01715">
    <property type="entry name" value="IPPT"/>
    <property type="match status" value="1"/>
</dbReference>
<comment type="caution">
    <text evidence="14">The sequence shown here is derived from an EMBL/GenBank/DDBJ whole genome shotgun (WGS) entry which is preliminary data.</text>
</comment>
<dbReference type="InterPro" id="IPR018022">
    <property type="entry name" value="IPT"/>
</dbReference>
<feature type="site" description="Interaction with substrate tRNA" evidence="10">
    <location>
        <position position="130"/>
    </location>
</feature>
<keyword evidence="4 10" id="KW-0808">Transferase</keyword>
<evidence type="ECO:0000256" key="9">
    <source>
        <dbReference type="ARBA" id="ARBA00049563"/>
    </source>
</evidence>
<comment type="similarity">
    <text evidence="3 10 13">Belongs to the IPP transferase family.</text>
</comment>
<comment type="subunit">
    <text evidence="10">Monomer.</text>
</comment>
<keyword evidence="6 10" id="KW-0547">Nucleotide-binding</keyword>
<evidence type="ECO:0000256" key="1">
    <source>
        <dbReference type="ARBA" id="ARBA00001946"/>
    </source>
</evidence>
<evidence type="ECO:0000256" key="3">
    <source>
        <dbReference type="ARBA" id="ARBA00005842"/>
    </source>
</evidence>
<evidence type="ECO:0000313" key="14">
    <source>
        <dbReference type="EMBL" id="TCS80988.1"/>
    </source>
</evidence>
<dbReference type="PANTHER" id="PTHR11088">
    <property type="entry name" value="TRNA DIMETHYLALLYLTRANSFERASE"/>
    <property type="match status" value="1"/>
</dbReference>
<dbReference type="RefSeq" id="WP_132547744.1">
    <property type="nucleotide sequence ID" value="NZ_SMAA01000003.1"/>
</dbReference>
<proteinExistence type="inferred from homology"/>
<gene>
    <name evidence="10" type="primary">miaA</name>
    <name evidence="14" type="ORF">EDC37_103158</name>
</gene>
<evidence type="ECO:0000256" key="2">
    <source>
        <dbReference type="ARBA" id="ARBA00003213"/>
    </source>
</evidence>
<evidence type="ECO:0000256" key="8">
    <source>
        <dbReference type="ARBA" id="ARBA00022842"/>
    </source>
</evidence>
<evidence type="ECO:0000256" key="7">
    <source>
        <dbReference type="ARBA" id="ARBA00022840"/>
    </source>
</evidence>
<comment type="function">
    <text evidence="2 10 12">Catalyzes the transfer of a dimethylallyl group onto the adenine at position 37 in tRNAs that read codons beginning with uridine, leading to the formation of N6-(dimethylallyl)adenosine (i(6)A).</text>
</comment>
<feature type="binding site" evidence="10">
    <location>
        <begin position="16"/>
        <end position="23"/>
    </location>
    <ligand>
        <name>ATP</name>
        <dbReference type="ChEBI" id="CHEBI:30616"/>
    </ligand>
</feature>
<comment type="caution">
    <text evidence="10">Lacks conserved residue(s) required for the propagation of feature annotation.</text>
</comment>
<accession>A0A4R3KCZ1</accession>
<dbReference type="EMBL" id="SMAA01000003">
    <property type="protein sequence ID" value="TCS80988.1"/>
    <property type="molecule type" value="Genomic_DNA"/>
</dbReference>
<feature type="binding site" evidence="10">
    <location>
        <begin position="18"/>
        <end position="23"/>
    </location>
    <ligand>
        <name>substrate</name>
    </ligand>
</feature>
<keyword evidence="7 10" id="KW-0067">ATP-binding</keyword>
<feature type="site" description="Interaction with substrate tRNA" evidence="10">
    <location>
        <position position="107"/>
    </location>
</feature>
<evidence type="ECO:0000256" key="4">
    <source>
        <dbReference type="ARBA" id="ARBA00022679"/>
    </source>
</evidence>
<keyword evidence="15" id="KW-1185">Reference proteome</keyword>
<evidence type="ECO:0000256" key="5">
    <source>
        <dbReference type="ARBA" id="ARBA00022694"/>
    </source>
</evidence>
<name>A0A4R3KCZ1_9FIRM</name>
<keyword evidence="5 10" id="KW-0819">tRNA processing</keyword>
<reference evidence="14 15" key="1">
    <citation type="submission" date="2019-03" db="EMBL/GenBank/DDBJ databases">
        <title>Genomic Encyclopedia of Type Strains, Phase IV (KMG-IV): sequencing the most valuable type-strain genomes for metagenomic binning, comparative biology and taxonomic classification.</title>
        <authorList>
            <person name="Goeker M."/>
        </authorList>
    </citation>
    <scope>NUCLEOTIDE SEQUENCE [LARGE SCALE GENOMIC DNA]</scope>
    <source>
        <strain evidence="14 15">DSM 20467</strain>
    </source>
</reference>
<dbReference type="Gene3D" id="3.40.50.300">
    <property type="entry name" value="P-loop containing nucleotide triphosphate hydrolases"/>
    <property type="match status" value="1"/>
</dbReference>
<dbReference type="HAMAP" id="MF_00185">
    <property type="entry name" value="IPP_trans"/>
    <property type="match status" value="1"/>
</dbReference>
<comment type="catalytic activity">
    <reaction evidence="9 10 11">
        <text>adenosine(37) in tRNA + dimethylallyl diphosphate = N(6)-dimethylallyladenosine(37) in tRNA + diphosphate</text>
        <dbReference type="Rhea" id="RHEA:26482"/>
        <dbReference type="Rhea" id="RHEA-COMP:10162"/>
        <dbReference type="Rhea" id="RHEA-COMP:10375"/>
        <dbReference type="ChEBI" id="CHEBI:33019"/>
        <dbReference type="ChEBI" id="CHEBI:57623"/>
        <dbReference type="ChEBI" id="CHEBI:74411"/>
        <dbReference type="ChEBI" id="CHEBI:74415"/>
        <dbReference type="EC" id="2.5.1.75"/>
    </reaction>
</comment>
<dbReference type="PANTHER" id="PTHR11088:SF60">
    <property type="entry name" value="TRNA DIMETHYLALLYLTRANSFERASE"/>
    <property type="match status" value="1"/>
</dbReference>
<dbReference type="InterPro" id="IPR027417">
    <property type="entry name" value="P-loop_NTPase"/>
</dbReference>
<protein>
    <recommendedName>
        <fullName evidence="10">tRNA dimethylallyltransferase</fullName>
        <ecNumber evidence="10">2.5.1.75</ecNumber>
    </recommendedName>
    <alternativeName>
        <fullName evidence="10">Dimethylallyl diphosphate:tRNA dimethylallyltransferase</fullName>
        <shortName evidence="10">DMAPP:tRNA dimethylallyltransferase</shortName>
        <shortName evidence="10">DMATase</shortName>
    </alternativeName>
    <alternativeName>
        <fullName evidence="10">Isopentenyl-diphosphate:tRNA isopentenyltransferase</fullName>
        <shortName evidence="10">IPP transferase</shortName>
        <shortName evidence="10">IPPT</shortName>
        <shortName evidence="10">IPTase</shortName>
    </alternativeName>
</protein>
<comment type="cofactor">
    <cofactor evidence="1 10">
        <name>Mg(2+)</name>
        <dbReference type="ChEBI" id="CHEBI:18420"/>
    </cofactor>
</comment>
<dbReference type="AlphaFoldDB" id="A0A4R3KCZ1"/>
<evidence type="ECO:0000256" key="10">
    <source>
        <dbReference type="HAMAP-Rule" id="MF_00185"/>
    </source>
</evidence>
<dbReference type="GO" id="GO:0006400">
    <property type="term" value="P:tRNA modification"/>
    <property type="evidence" value="ECO:0007669"/>
    <property type="project" value="TreeGrafter"/>
</dbReference>
<dbReference type="SUPFAM" id="SSF52540">
    <property type="entry name" value="P-loop containing nucleoside triphosphate hydrolases"/>
    <property type="match status" value="2"/>
</dbReference>
<dbReference type="EC" id="2.5.1.75" evidence="10"/>
<dbReference type="GO" id="GO:0005524">
    <property type="term" value="F:ATP binding"/>
    <property type="evidence" value="ECO:0007669"/>
    <property type="project" value="UniProtKB-UniRule"/>
</dbReference>
<evidence type="ECO:0000313" key="15">
    <source>
        <dbReference type="Proteomes" id="UP000295188"/>
    </source>
</evidence>
<dbReference type="Gene3D" id="1.10.20.140">
    <property type="match status" value="1"/>
</dbReference>
<dbReference type="OrthoDB" id="9776390at2"/>
<sequence length="318" mass="36080">MAEKILKRQRVVVILGPTAVGKTEASLVVAKKLHTEIISGDSMLVYKGLDIGTAKPDLAERATVKHHLIDILAPQDAFNVTAFCEKADILIDTLNTQHKIPIIVGGTGLYLKSLLEGYKFNTAPENPSLRLHLETLAKEHGREYVLAMLAKIDPDTAARLHVNNFRRIIRAIEVYEYDKATISRDKFAVNNELRYDAVVIGLNRQRSELYTRINERVDIMIKNGWLAEVETLLKSGVDRSSQSMQAIGYRQLAACLAGELPLSLAVDDIKKATRHFAKRQLTWYRKMPYINWLWVDKMTTEELADEICKLISQKFDYE</sequence>
<dbReference type="NCBIfam" id="TIGR00174">
    <property type="entry name" value="miaA"/>
    <property type="match status" value="1"/>
</dbReference>
<evidence type="ECO:0000256" key="11">
    <source>
        <dbReference type="RuleBase" id="RU003783"/>
    </source>
</evidence>
<keyword evidence="8 10" id="KW-0460">Magnesium</keyword>
<feature type="region of interest" description="Interaction with substrate tRNA" evidence="10">
    <location>
        <begin position="41"/>
        <end position="44"/>
    </location>
</feature>
<organism evidence="14 15">
    <name type="scientific">Pectinatus cerevisiiphilus</name>
    <dbReference type="NCBI Taxonomy" id="86956"/>
    <lineage>
        <taxon>Bacteria</taxon>
        <taxon>Bacillati</taxon>
        <taxon>Bacillota</taxon>
        <taxon>Negativicutes</taxon>
        <taxon>Selenomonadales</taxon>
        <taxon>Selenomonadaceae</taxon>
        <taxon>Pectinatus</taxon>
    </lineage>
</organism>